<proteinExistence type="predicted"/>
<evidence type="ECO:0000313" key="3">
    <source>
        <dbReference type="EMBL" id="MBB3713402.1"/>
    </source>
</evidence>
<accession>A0ABR6HS83</accession>
<dbReference type="InterPro" id="IPR014820">
    <property type="entry name" value="PriCT_1"/>
</dbReference>
<dbReference type="RefSeq" id="WP_183474881.1">
    <property type="nucleotide sequence ID" value="NZ_JACIBX010000014.1"/>
</dbReference>
<comment type="caution">
    <text evidence="3">The sequence shown here is derived from an EMBL/GenBank/DDBJ whole genome shotgun (WGS) entry which is preliminary data.</text>
</comment>
<sequence length="530" mass="59595">MGLVRRSTSPNPNAFYGVQNPANCRPKPRLTLVKAKPPCGVGGRSFIDEIWLPDYVRSSAEGKANLKLHPKAEVRSDDYICINPSFRSGRMHNALTFDIDCNNGVAAFLELFEDTGIHFSMLVGEPFTDEDIMADLERGGYGQHGLKRLHATILLERGVPECDRRAYYLLKVIYHNICERLRQYGAAVDPGQKVSTKNPESPRWAVISGTRKKTSLYELAALLELDVEEYKKMPRQYRQDLSWARRSAQEDADATGRNCGAWEACRWIAYQSWSSFRSEERFIEHMILEVNEHNQLHNAHNPMSVSECQSIARSIARWTWKHQPDPATYKNRGAAREYMHAGNSRKRRQAIGALYANSKQVEANAKKISAAREFMKSQGEVPTKKGVARLTELSVNTVRAHWDGHASTSRERLDSLRQGVCVRLPSDSQSAAQRARMGVKMVHSEIGPIKKSTEHTGATYKKGEQPHGEEHKETLPEGTGNLIRLGNRMPHAVRASQRNGGQVIPLSTGISPPRDAEGNVIRRDHTDPPF</sequence>
<feature type="compositionally biased region" description="Basic and acidic residues" evidence="1">
    <location>
        <begin position="514"/>
        <end position="530"/>
    </location>
</feature>
<keyword evidence="4" id="KW-1185">Reference proteome</keyword>
<gene>
    <name evidence="3" type="ORF">FHS00_003006</name>
</gene>
<evidence type="ECO:0000313" key="4">
    <source>
        <dbReference type="Proteomes" id="UP000576152"/>
    </source>
</evidence>
<feature type="domain" description="Primase C-terminal 1" evidence="2">
    <location>
        <begin position="275"/>
        <end position="321"/>
    </location>
</feature>
<evidence type="ECO:0000256" key="1">
    <source>
        <dbReference type="SAM" id="MobiDB-lite"/>
    </source>
</evidence>
<feature type="compositionally biased region" description="Basic and acidic residues" evidence="1">
    <location>
        <begin position="461"/>
        <end position="475"/>
    </location>
</feature>
<feature type="region of interest" description="Disordered" evidence="1">
    <location>
        <begin position="450"/>
        <end position="481"/>
    </location>
</feature>
<evidence type="ECO:0000259" key="2">
    <source>
        <dbReference type="Pfam" id="PF08708"/>
    </source>
</evidence>
<feature type="region of interest" description="Disordered" evidence="1">
    <location>
        <begin position="495"/>
        <end position="530"/>
    </location>
</feature>
<dbReference type="Proteomes" id="UP000576152">
    <property type="component" value="Unassembled WGS sequence"/>
</dbReference>
<reference evidence="3 4" key="1">
    <citation type="submission" date="2020-08" db="EMBL/GenBank/DDBJ databases">
        <title>Genomic Encyclopedia of Type Strains, Phase III (KMG-III): the genomes of soil and plant-associated and newly described type strains.</title>
        <authorList>
            <person name="Whitman W."/>
        </authorList>
    </citation>
    <scope>NUCLEOTIDE SEQUENCE [LARGE SCALE GENOMIC DNA]</scope>
    <source>
        <strain evidence="3 4">CECT 8572</strain>
    </source>
</reference>
<dbReference type="Pfam" id="PF08708">
    <property type="entry name" value="PriCT_1"/>
    <property type="match status" value="1"/>
</dbReference>
<protein>
    <recommendedName>
        <fullName evidence="2">Primase C-terminal 1 domain-containing protein</fullName>
    </recommendedName>
</protein>
<organism evidence="3 4">
    <name type="scientific">Limimaricola variabilis</name>
    <dbReference type="NCBI Taxonomy" id="1492771"/>
    <lineage>
        <taxon>Bacteria</taxon>
        <taxon>Pseudomonadati</taxon>
        <taxon>Pseudomonadota</taxon>
        <taxon>Alphaproteobacteria</taxon>
        <taxon>Rhodobacterales</taxon>
        <taxon>Paracoccaceae</taxon>
        <taxon>Limimaricola</taxon>
    </lineage>
</organism>
<dbReference type="Gene3D" id="1.10.340.50">
    <property type="match status" value="1"/>
</dbReference>
<name>A0ABR6HS83_9RHOB</name>
<dbReference type="EMBL" id="JACIBX010000014">
    <property type="protein sequence ID" value="MBB3713402.1"/>
    <property type="molecule type" value="Genomic_DNA"/>
</dbReference>